<dbReference type="GO" id="GO:0016301">
    <property type="term" value="F:kinase activity"/>
    <property type="evidence" value="ECO:0007669"/>
    <property type="project" value="UniProtKB-KW"/>
</dbReference>
<gene>
    <name evidence="1" type="primary">yutH</name>
    <name evidence="1" type="ORF">ACFYKX_17250</name>
</gene>
<comment type="caution">
    <text evidence="1">The sequence shown here is derived from an EMBL/GenBank/DDBJ whole genome shotgun (WGS) entry which is preliminary data.</text>
</comment>
<keyword evidence="1" id="KW-0418">Kinase</keyword>
<dbReference type="RefSeq" id="WP_389362314.1">
    <property type="nucleotide sequence ID" value="NZ_JBIACK010000009.1"/>
</dbReference>
<keyword evidence="2" id="KW-1185">Reference proteome</keyword>
<protein>
    <submittedName>
        <fullName evidence="1">Spore coat putative kinase YutH</fullName>
    </submittedName>
</protein>
<proteinExistence type="predicted"/>
<dbReference type="EMBL" id="JBIACK010000009">
    <property type="protein sequence ID" value="MFE8702346.1"/>
    <property type="molecule type" value="Genomic_DNA"/>
</dbReference>
<name>A0ABW6KDU4_9BACI</name>
<evidence type="ECO:0000313" key="2">
    <source>
        <dbReference type="Proteomes" id="UP001601059"/>
    </source>
</evidence>
<dbReference type="SUPFAM" id="SSF56112">
    <property type="entry name" value="Protein kinase-like (PK-like)"/>
    <property type="match status" value="1"/>
</dbReference>
<keyword evidence="1" id="KW-0808">Transferase</keyword>
<evidence type="ECO:0000313" key="1">
    <source>
        <dbReference type="EMBL" id="MFE8702346.1"/>
    </source>
</evidence>
<dbReference type="InterPro" id="IPR014254">
    <property type="entry name" value="Spore_coat_YutH"/>
</dbReference>
<sequence length="336" mass="40073">MIQQLLQQKFGIKAEEALNLGKYEACKANGLLYSLVPVGNMESDDIYERAQIAKHLMNNGDRHVAQVLTTKEGEQVVDWKESKYCVLTQSQAGAPSDHKLGRKLAKFHYRGRLVSFQIQKIGRIGQWKKLWEQRLDQMEKVWTDLLYQKPDNEFERMFIESFPYYMGLAENSIQYLVDTELDDDPGSIDYGTVCHERFQSGTWGSQYYLKNPFDWVFDHCSRDLAEWTRERYFRNIQTYEPEVTRFFSEYESVTPLSSFSWRLLYARILFPLHYFDCIESYYITNSEQHKHTLQDRFNKFLHQTNEHEHFLGNFYQLAQVPVRRYKIPQPEWLKKA</sequence>
<dbReference type="InterPro" id="IPR047175">
    <property type="entry name" value="CotS-like"/>
</dbReference>
<dbReference type="Gene3D" id="3.90.1200.10">
    <property type="match status" value="1"/>
</dbReference>
<accession>A0ABW6KDU4</accession>
<dbReference type="PANTHER" id="PTHR39179">
    <property type="entry name" value="SPORE COAT PROTEIN I"/>
    <property type="match status" value="1"/>
</dbReference>
<dbReference type="PANTHER" id="PTHR39179:SF2">
    <property type="entry name" value="ENDOSPORE COAT-ASSOCIATED PROTEIN YUTH"/>
    <property type="match status" value="1"/>
</dbReference>
<organism evidence="1 2">
    <name type="scientific">Cytobacillus spartinae</name>
    <dbReference type="NCBI Taxonomy" id="3299023"/>
    <lineage>
        <taxon>Bacteria</taxon>
        <taxon>Bacillati</taxon>
        <taxon>Bacillota</taxon>
        <taxon>Bacilli</taxon>
        <taxon>Bacillales</taxon>
        <taxon>Bacillaceae</taxon>
        <taxon>Cytobacillus</taxon>
    </lineage>
</organism>
<reference evidence="1 2" key="1">
    <citation type="submission" date="2024-08" db="EMBL/GenBank/DDBJ databases">
        <title>Two novel Cytobacillus novel species.</title>
        <authorList>
            <person name="Liu G."/>
        </authorList>
    </citation>
    <scope>NUCLEOTIDE SEQUENCE [LARGE SCALE GENOMIC DNA]</scope>
    <source>
        <strain evidence="1 2">FJAT-54145</strain>
    </source>
</reference>
<dbReference type="Proteomes" id="UP001601059">
    <property type="component" value="Unassembled WGS sequence"/>
</dbReference>
<dbReference type="InterPro" id="IPR011009">
    <property type="entry name" value="Kinase-like_dom_sf"/>
</dbReference>
<dbReference type="NCBIfam" id="TIGR02905">
    <property type="entry name" value="spore_yutH"/>
    <property type="match status" value="1"/>
</dbReference>